<keyword evidence="7" id="KW-0436">Ligase</keyword>
<keyword evidence="8" id="KW-1185">Reference proteome</keyword>
<evidence type="ECO:0000256" key="4">
    <source>
        <dbReference type="ARBA" id="ARBA00023136"/>
    </source>
</evidence>
<evidence type="ECO:0000313" key="7">
    <source>
        <dbReference type="EMBL" id="SNV78246.1"/>
    </source>
</evidence>
<dbReference type="InterPro" id="IPR007016">
    <property type="entry name" value="O-antigen_ligase-rel_domated"/>
</dbReference>
<evidence type="ECO:0000313" key="8">
    <source>
        <dbReference type="Proteomes" id="UP000242084"/>
    </source>
</evidence>
<feature type="transmembrane region" description="Helical" evidence="5">
    <location>
        <begin position="33"/>
        <end position="53"/>
    </location>
</feature>
<feature type="transmembrane region" description="Helical" evidence="5">
    <location>
        <begin position="289"/>
        <end position="310"/>
    </location>
</feature>
<keyword evidence="2 5" id="KW-0812">Transmembrane</keyword>
<evidence type="ECO:0000256" key="3">
    <source>
        <dbReference type="ARBA" id="ARBA00022989"/>
    </source>
</evidence>
<dbReference type="PANTHER" id="PTHR37422:SF13">
    <property type="entry name" value="LIPOPOLYSACCHARIDE BIOSYNTHESIS PROTEIN PA4999-RELATED"/>
    <property type="match status" value="1"/>
</dbReference>
<feature type="transmembrane region" description="Helical" evidence="5">
    <location>
        <begin position="124"/>
        <end position="147"/>
    </location>
</feature>
<evidence type="ECO:0000256" key="2">
    <source>
        <dbReference type="ARBA" id="ARBA00022692"/>
    </source>
</evidence>
<reference evidence="7 8" key="1">
    <citation type="submission" date="2017-06" db="EMBL/GenBank/DDBJ databases">
        <authorList>
            <consortium name="Pathogen Informatics"/>
        </authorList>
    </citation>
    <scope>NUCLEOTIDE SEQUENCE [LARGE SCALE GENOMIC DNA]</scope>
    <source>
        <strain evidence="7 8">NCTC13839</strain>
    </source>
</reference>
<dbReference type="RefSeq" id="WP_158245704.1">
    <property type="nucleotide sequence ID" value="NZ_BMDM01000001.1"/>
</dbReference>
<feature type="transmembrane region" description="Helical" evidence="5">
    <location>
        <begin position="330"/>
        <end position="354"/>
    </location>
</feature>
<keyword evidence="3 5" id="KW-1133">Transmembrane helix</keyword>
<name>A0A240A5S8_9STAP</name>
<dbReference type="PANTHER" id="PTHR37422">
    <property type="entry name" value="TEICHURONIC ACID BIOSYNTHESIS PROTEIN TUAE"/>
    <property type="match status" value="1"/>
</dbReference>
<dbReference type="InterPro" id="IPR051533">
    <property type="entry name" value="WaaL-like"/>
</dbReference>
<feature type="transmembrane region" description="Helical" evidence="5">
    <location>
        <begin position="92"/>
        <end position="112"/>
    </location>
</feature>
<dbReference type="Pfam" id="PF04932">
    <property type="entry name" value="Wzy_C"/>
    <property type="match status" value="1"/>
</dbReference>
<dbReference type="EMBL" id="LT906462">
    <property type="protein sequence ID" value="SNV78246.1"/>
    <property type="molecule type" value="Genomic_DNA"/>
</dbReference>
<feature type="transmembrane region" description="Helical" evidence="5">
    <location>
        <begin position="60"/>
        <end position="80"/>
    </location>
</feature>
<feature type="transmembrane region" description="Helical" evidence="5">
    <location>
        <begin position="167"/>
        <end position="183"/>
    </location>
</feature>
<proteinExistence type="predicted"/>
<feature type="transmembrane region" description="Helical" evidence="5">
    <location>
        <begin position="195"/>
        <end position="222"/>
    </location>
</feature>
<dbReference type="OrthoDB" id="5143502at2"/>
<evidence type="ECO:0000256" key="1">
    <source>
        <dbReference type="ARBA" id="ARBA00004141"/>
    </source>
</evidence>
<sequence>METFKKKDKYFICLLVLLGIFIQQSFVKAGFNISISDLIIIIVFVYHIVLGNFNRNVNKIIYFGIMLYAYRLIVTVFIIFDQNLDFTSKELFSTSIKMAIVFVYTIMAYTIFQRKGYIKYFLYSYLISSTIIGLLCIIGTIKNIQLIKQYLFFDDIRAMGLMNDPNYFAVTQIITLILLLNLCRNTLICYSMSAIVTLSIISSGSKTATMIMLFLFVIYVCIKFLKGRIIFIMTTLSLLLIVLSYIFIHNNIGHIGLKMNINFIPSLERGLTVFSQGVTSLEDNGSNRLGVWSNALFLIKYSTLLGLGLADYVHVSKTLTGIDLVAHNTYLQIVAEWGIFFAIFLIGYLIKMIYDLLRMKSRYENLYLVGMILCLFIYFMTISLNNSRFVAFIIGALISVVELKKIEDNGRVKHE</sequence>
<feature type="transmembrane region" description="Helical" evidence="5">
    <location>
        <begin position="9"/>
        <end position="27"/>
    </location>
</feature>
<dbReference type="GO" id="GO:0016874">
    <property type="term" value="F:ligase activity"/>
    <property type="evidence" value="ECO:0007669"/>
    <property type="project" value="UniProtKB-KW"/>
</dbReference>
<keyword evidence="4 5" id="KW-0472">Membrane</keyword>
<comment type="subcellular location">
    <subcellularLocation>
        <location evidence="1">Membrane</location>
        <topology evidence="1">Multi-pass membrane protein</topology>
    </subcellularLocation>
</comment>
<dbReference type="AlphaFoldDB" id="A0A240A5S8"/>
<dbReference type="Proteomes" id="UP000242084">
    <property type="component" value="Chromosome 1"/>
</dbReference>
<gene>
    <name evidence="7" type="ORF">SAMEA4384403_02201</name>
</gene>
<dbReference type="KEGG" id="sste:SAMEA4384403_2201"/>
<feature type="transmembrane region" description="Helical" evidence="5">
    <location>
        <begin position="366"/>
        <end position="383"/>
    </location>
</feature>
<accession>A0A240A5S8</accession>
<protein>
    <submittedName>
        <fullName evidence="7">O-Antigen ligase family protein</fullName>
    </submittedName>
</protein>
<dbReference type="GO" id="GO:0016020">
    <property type="term" value="C:membrane"/>
    <property type="evidence" value="ECO:0007669"/>
    <property type="project" value="UniProtKB-SubCell"/>
</dbReference>
<organism evidence="7 8">
    <name type="scientific">Mammaliicoccus stepanovicii</name>
    <dbReference type="NCBI Taxonomy" id="643214"/>
    <lineage>
        <taxon>Bacteria</taxon>
        <taxon>Bacillati</taxon>
        <taxon>Bacillota</taxon>
        <taxon>Bacilli</taxon>
        <taxon>Bacillales</taxon>
        <taxon>Staphylococcaceae</taxon>
        <taxon>Mammaliicoccus</taxon>
    </lineage>
</organism>
<feature type="domain" description="O-antigen ligase-related" evidence="6">
    <location>
        <begin position="194"/>
        <end position="345"/>
    </location>
</feature>
<evidence type="ECO:0000256" key="5">
    <source>
        <dbReference type="SAM" id="Phobius"/>
    </source>
</evidence>
<evidence type="ECO:0000259" key="6">
    <source>
        <dbReference type="Pfam" id="PF04932"/>
    </source>
</evidence>
<feature type="transmembrane region" description="Helical" evidence="5">
    <location>
        <begin position="228"/>
        <end position="248"/>
    </location>
</feature>